<protein>
    <submittedName>
        <fullName evidence="8">p-loop containing nucleoside triphosphate hydrolase protein</fullName>
    </submittedName>
</protein>
<keyword evidence="9" id="KW-1185">Reference proteome</keyword>
<keyword evidence="5" id="KW-0234">DNA repair</keyword>
<dbReference type="GO" id="GO:0000400">
    <property type="term" value="F:four-way junction DNA binding"/>
    <property type="evidence" value="ECO:0007669"/>
    <property type="project" value="TreeGrafter"/>
</dbReference>
<dbReference type="GO" id="GO:0033063">
    <property type="term" value="C:Rad51B-Rad51C-Rad51D-XRCC2 complex"/>
    <property type="evidence" value="ECO:0007669"/>
    <property type="project" value="TreeGrafter"/>
</dbReference>
<comment type="subcellular location">
    <subcellularLocation>
        <location evidence="1">Nucleus</location>
    </subcellularLocation>
</comment>
<evidence type="ECO:0000313" key="9">
    <source>
        <dbReference type="Proteomes" id="UP000193986"/>
    </source>
</evidence>
<feature type="domain" description="AAA+ ATPase" evidence="7">
    <location>
        <begin position="165"/>
        <end position="350"/>
    </location>
</feature>
<evidence type="ECO:0000256" key="6">
    <source>
        <dbReference type="ARBA" id="ARBA00023242"/>
    </source>
</evidence>
<dbReference type="OrthoDB" id="5957327at2759"/>
<dbReference type="SUPFAM" id="SSF52540">
    <property type="entry name" value="P-loop containing nucleoside triphosphate hydrolases"/>
    <property type="match status" value="1"/>
</dbReference>
<dbReference type="EMBL" id="MCFC01000008">
    <property type="protein sequence ID" value="ORY32818.1"/>
    <property type="molecule type" value="Genomic_DNA"/>
</dbReference>
<name>A0A1Y2BDA1_9TREE</name>
<dbReference type="PANTHER" id="PTHR46239">
    <property type="entry name" value="DNA REPAIR PROTEIN RAD51 HOMOLOG 3 RAD51C"/>
    <property type="match status" value="1"/>
</dbReference>
<dbReference type="InterPro" id="IPR027417">
    <property type="entry name" value="P-loop_NTPase"/>
</dbReference>
<evidence type="ECO:0000256" key="1">
    <source>
        <dbReference type="ARBA" id="ARBA00004123"/>
    </source>
</evidence>
<dbReference type="Proteomes" id="UP000193986">
    <property type="component" value="Unassembled WGS sequence"/>
</dbReference>
<keyword evidence="6" id="KW-0539">Nucleus</keyword>
<evidence type="ECO:0000256" key="2">
    <source>
        <dbReference type="ARBA" id="ARBA00022741"/>
    </source>
</evidence>
<dbReference type="GO" id="GO:0000707">
    <property type="term" value="P:meiotic DNA recombinase assembly"/>
    <property type="evidence" value="ECO:0007669"/>
    <property type="project" value="TreeGrafter"/>
</dbReference>
<organism evidence="8 9">
    <name type="scientific">Naematelia encephala</name>
    <dbReference type="NCBI Taxonomy" id="71784"/>
    <lineage>
        <taxon>Eukaryota</taxon>
        <taxon>Fungi</taxon>
        <taxon>Dikarya</taxon>
        <taxon>Basidiomycota</taxon>
        <taxon>Agaricomycotina</taxon>
        <taxon>Tremellomycetes</taxon>
        <taxon>Tremellales</taxon>
        <taxon>Naemateliaceae</taxon>
        <taxon>Naematelia</taxon>
    </lineage>
</organism>
<evidence type="ECO:0000256" key="3">
    <source>
        <dbReference type="ARBA" id="ARBA00022763"/>
    </source>
</evidence>
<keyword evidence="8" id="KW-0378">Hydrolase</keyword>
<dbReference type="InParanoid" id="A0A1Y2BDA1"/>
<sequence length="411" mass="44229">MSSMPGRPLSSLQLVHSIKSSLNEAGYKSTDDLAGISAQDLAGELNISLIQAENILQQAISGPSKKHPVNMGVGDFSLMLIGSTPGPSHNGISESQQPTRTPRIHSSTAAELLETASKTCFSTFSSSLDSLISHFAPDADYVNDGRLDREPKGKQKVWQGGHILPGMTIEVSGPPGGGKTSLALGIAINARMKSLHGVKGGPPDDQQEVLIVDTEGSISAERILLAADSVTRNTSFSPSAIIRGIRLMRIATQVQMVAFLLWIEEWLEEHPKVNLLIIDSLSFHFRNPHLDNKLKSRYLDLAKQAFARATAGRQCALIVTNQLATKLLTANNEPANFDTGDRAVLMPQLGEAWTTAQTIRIILFRGGSGDELRYAHASTSGEAMNIPWAPFDINVDGLPCDIPTLPENDPS</sequence>
<keyword evidence="4" id="KW-0067">ATP-binding</keyword>
<keyword evidence="2" id="KW-0547">Nucleotide-binding</keyword>
<dbReference type="PANTHER" id="PTHR46239:SF1">
    <property type="entry name" value="DNA REPAIR PROTEIN RAD51 HOMOLOG 3"/>
    <property type="match status" value="1"/>
</dbReference>
<dbReference type="InterPro" id="IPR052093">
    <property type="entry name" value="HR_Repair_Mediator"/>
</dbReference>
<proteinExistence type="predicted"/>
<keyword evidence="3" id="KW-0227">DNA damage</keyword>
<dbReference type="GO" id="GO:0007131">
    <property type="term" value="P:reciprocal meiotic recombination"/>
    <property type="evidence" value="ECO:0007669"/>
    <property type="project" value="TreeGrafter"/>
</dbReference>
<dbReference type="InterPro" id="IPR003593">
    <property type="entry name" value="AAA+_ATPase"/>
</dbReference>
<evidence type="ECO:0000259" key="7">
    <source>
        <dbReference type="SMART" id="SM00382"/>
    </source>
</evidence>
<accession>A0A1Y2BDA1</accession>
<evidence type="ECO:0000256" key="5">
    <source>
        <dbReference type="ARBA" id="ARBA00023204"/>
    </source>
</evidence>
<dbReference type="GO" id="GO:0033065">
    <property type="term" value="C:Rad51C-XRCC3 complex"/>
    <property type="evidence" value="ECO:0007669"/>
    <property type="project" value="TreeGrafter"/>
</dbReference>
<dbReference type="SMART" id="SM00382">
    <property type="entry name" value="AAA"/>
    <property type="match status" value="1"/>
</dbReference>
<dbReference type="GO" id="GO:0005524">
    <property type="term" value="F:ATP binding"/>
    <property type="evidence" value="ECO:0007669"/>
    <property type="project" value="UniProtKB-KW"/>
</dbReference>
<reference evidence="8 9" key="1">
    <citation type="submission" date="2016-07" db="EMBL/GenBank/DDBJ databases">
        <title>Pervasive Adenine N6-methylation of Active Genes in Fungi.</title>
        <authorList>
            <consortium name="DOE Joint Genome Institute"/>
            <person name="Mondo S.J."/>
            <person name="Dannebaum R.O."/>
            <person name="Kuo R.C."/>
            <person name="Labutti K."/>
            <person name="Haridas S."/>
            <person name="Kuo A."/>
            <person name="Salamov A."/>
            <person name="Ahrendt S.R."/>
            <person name="Lipzen A."/>
            <person name="Sullivan W."/>
            <person name="Andreopoulos W.B."/>
            <person name="Clum A."/>
            <person name="Lindquist E."/>
            <person name="Daum C."/>
            <person name="Ramamoorthy G.K."/>
            <person name="Gryganskyi A."/>
            <person name="Culley D."/>
            <person name="Magnuson J.K."/>
            <person name="James T.Y."/>
            <person name="O'Malley M.A."/>
            <person name="Stajich J.E."/>
            <person name="Spatafora J.W."/>
            <person name="Visel A."/>
            <person name="Grigoriev I.V."/>
        </authorList>
    </citation>
    <scope>NUCLEOTIDE SEQUENCE [LARGE SCALE GENOMIC DNA]</scope>
    <source>
        <strain evidence="8 9">68-887.2</strain>
    </source>
</reference>
<evidence type="ECO:0000313" key="8">
    <source>
        <dbReference type="EMBL" id="ORY32818.1"/>
    </source>
</evidence>
<dbReference type="GO" id="GO:0005657">
    <property type="term" value="C:replication fork"/>
    <property type="evidence" value="ECO:0007669"/>
    <property type="project" value="TreeGrafter"/>
</dbReference>
<evidence type="ECO:0000256" key="4">
    <source>
        <dbReference type="ARBA" id="ARBA00022840"/>
    </source>
</evidence>
<comment type="caution">
    <text evidence="8">The sequence shown here is derived from an EMBL/GenBank/DDBJ whole genome shotgun (WGS) entry which is preliminary data.</text>
</comment>
<gene>
    <name evidence="8" type="ORF">BCR39DRAFT_351681</name>
</gene>
<dbReference type="AlphaFoldDB" id="A0A1Y2BDA1"/>
<dbReference type="Gene3D" id="3.40.50.300">
    <property type="entry name" value="P-loop containing nucleotide triphosphate hydrolases"/>
    <property type="match status" value="1"/>
</dbReference>
<dbReference type="STRING" id="71784.A0A1Y2BDA1"/>
<dbReference type="Pfam" id="PF13481">
    <property type="entry name" value="AAA_25"/>
    <property type="match status" value="1"/>
</dbReference>
<dbReference type="GO" id="GO:0008821">
    <property type="term" value="F:crossover junction DNA endonuclease activity"/>
    <property type="evidence" value="ECO:0007669"/>
    <property type="project" value="TreeGrafter"/>
</dbReference>